<dbReference type="PANTHER" id="PTHR36842:SF1">
    <property type="entry name" value="PROTEIN TOLB"/>
    <property type="match status" value="1"/>
</dbReference>
<sequence>MDADGKNKVQLTTDSARDSFPVWSTDGKKIAFYSERGGDRGIYTLTLENGNKPVADFSASPTSENMPLKVKFTDKSSNVPISWKWSFGNGKTSTLKSPAYTYSKAGKYTVSLTVKNAKGSSTKTISGYVTVSKK</sequence>
<evidence type="ECO:0000259" key="1">
    <source>
        <dbReference type="PROSITE" id="PS50093"/>
    </source>
</evidence>
<dbReference type="EMBL" id="CP009517">
    <property type="protein sequence ID" value="AKB82490.1"/>
    <property type="molecule type" value="Genomic_DNA"/>
</dbReference>
<protein>
    <recommendedName>
        <fullName evidence="1">PKD domain-containing protein</fullName>
    </recommendedName>
</protein>
<dbReference type="KEGG" id="mbak:MSBR3_1912"/>
<dbReference type="PATRIC" id="fig|1434107.4.peg.2456"/>
<keyword evidence="3" id="KW-1185">Reference proteome</keyword>
<name>A0A0E3WXD4_METBA</name>
<dbReference type="STRING" id="1434107.MSBR3_1912"/>
<dbReference type="CDD" id="cd00146">
    <property type="entry name" value="PKD"/>
    <property type="match status" value="1"/>
</dbReference>
<gene>
    <name evidence="2" type="ORF">MSBR3_1912</name>
</gene>
<organism evidence="2 3">
    <name type="scientific">Methanosarcina barkeri 3</name>
    <dbReference type="NCBI Taxonomy" id="1434107"/>
    <lineage>
        <taxon>Archaea</taxon>
        <taxon>Methanobacteriati</taxon>
        <taxon>Methanobacteriota</taxon>
        <taxon>Stenosarchaea group</taxon>
        <taxon>Methanomicrobia</taxon>
        <taxon>Methanosarcinales</taxon>
        <taxon>Methanosarcinaceae</taxon>
        <taxon>Methanosarcina</taxon>
    </lineage>
</organism>
<dbReference type="Pfam" id="PF18911">
    <property type="entry name" value="PKD_4"/>
    <property type="match status" value="1"/>
</dbReference>
<dbReference type="PROSITE" id="PS50093">
    <property type="entry name" value="PKD"/>
    <property type="match status" value="1"/>
</dbReference>
<dbReference type="PANTHER" id="PTHR36842">
    <property type="entry name" value="PROTEIN TOLB HOMOLOG"/>
    <property type="match status" value="1"/>
</dbReference>
<dbReference type="SUPFAM" id="SSF49299">
    <property type="entry name" value="PKD domain"/>
    <property type="match status" value="1"/>
</dbReference>
<dbReference type="InterPro" id="IPR013783">
    <property type="entry name" value="Ig-like_fold"/>
</dbReference>
<dbReference type="Gene3D" id="2.60.40.10">
    <property type="entry name" value="Immunoglobulins"/>
    <property type="match status" value="1"/>
</dbReference>
<dbReference type="AlphaFoldDB" id="A0A0E3WXD4"/>
<reference evidence="2" key="1">
    <citation type="submission" date="2014-07" db="EMBL/GenBank/DDBJ databases">
        <title>Methanogenic archaea and the global carbon cycle.</title>
        <authorList>
            <person name="Henriksen J.R."/>
            <person name="Luke J."/>
            <person name="Reinhart S."/>
            <person name="Benedict M.N."/>
            <person name="Youngblut N.D."/>
            <person name="Metcalf M.E."/>
            <person name="Whitaker R.J."/>
            <person name="Metcalf W.W."/>
        </authorList>
    </citation>
    <scope>NUCLEOTIDE SEQUENCE [LARGE SCALE GENOMIC DNA]</scope>
    <source>
        <strain evidence="2">3</strain>
    </source>
</reference>
<feature type="domain" description="PKD" evidence="1">
    <location>
        <begin position="53"/>
        <end position="134"/>
    </location>
</feature>
<dbReference type="InterPro" id="IPR011659">
    <property type="entry name" value="WD40"/>
</dbReference>
<dbReference type="InterPro" id="IPR035986">
    <property type="entry name" value="PKD_dom_sf"/>
</dbReference>
<dbReference type="Proteomes" id="UP000033066">
    <property type="component" value="Chromosome"/>
</dbReference>
<accession>A0A0E3WXD4</accession>
<dbReference type="InterPro" id="IPR022409">
    <property type="entry name" value="PKD/Chitinase_dom"/>
</dbReference>
<evidence type="ECO:0000313" key="2">
    <source>
        <dbReference type="EMBL" id="AKB82490.1"/>
    </source>
</evidence>
<dbReference type="SMART" id="SM00089">
    <property type="entry name" value="PKD"/>
    <property type="match status" value="1"/>
</dbReference>
<dbReference type="HOGENOM" id="CLU_1891409_0_0_2"/>
<dbReference type="InterPro" id="IPR000601">
    <property type="entry name" value="PKD_dom"/>
</dbReference>
<evidence type="ECO:0000313" key="3">
    <source>
        <dbReference type="Proteomes" id="UP000033066"/>
    </source>
</evidence>
<dbReference type="Pfam" id="PF07676">
    <property type="entry name" value="PD40"/>
    <property type="match status" value="1"/>
</dbReference>
<dbReference type="SUPFAM" id="SSF69304">
    <property type="entry name" value="Tricorn protease N-terminal domain"/>
    <property type="match status" value="1"/>
</dbReference>
<proteinExistence type="predicted"/>
<dbReference type="FunFam" id="2.60.40.10:FF:000270">
    <property type="entry name" value="Cell surface protein"/>
    <property type="match status" value="1"/>
</dbReference>